<accession>A0AAF0QC59</accession>
<sequence>MREHSDFIEDLKLIDIQLEDNTYISFKGDYQEIASRIGRILILGEWDDNLKQIPLRWLRSDHAPLALQGEHETNKNYFKFENCWPGTEGFNVRIKD</sequence>
<evidence type="ECO:0000313" key="2">
    <source>
        <dbReference type="Proteomes" id="UP001234989"/>
    </source>
</evidence>
<protein>
    <submittedName>
        <fullName evidence="1">Uncharacterized protein</fullName>
    </submittedName>
</protein>
<gene>
    <name evidence="1" type="ORF">MTR67_012905</name>
</gene>
<keyword evidence="2" id="KW-1185">Reference proteome</keyword>
<dbReference type="AlphaFoldDB" id="A0AAF0QC59"/>
<reference evidence="1" key="1">
    <citation type="submission" date="2023-08" db="EMBL/GenBank/DDBJ databases">
        <title>A de novo genome assembly of Solanum verrucosum Schlechtendal, a Mexican diploid species geographically isolated from the other diploid A-genome species in potato relatives.</title>
        <authorList>
            <person name="Hosaka K."/>
        </authorList>
    </citation>
    <scope>NUCLEOTIDE SEQUENCE</scope>
    <source>
        <tissue evidence="1">Young leaves</tissue>
    </source>
</reference>
<evidence type="ECO:0000313" key="1">
    <source>
        <dbReference type="EMBL" id="WMV19520.1"/>
    </source>
</evidence>
<organism evidence="1 2">
    <name type="scientific">Solanum verrucosum</name>
    <dbReference type="NCBI Taxonomy" id="315347"/>
    <lineage>
        <taxon>Eukaryota</taxon>
        <taxon>Viridiplantae</taxon>
        <taxon>Streptophyta</taxon>
        <taxon>Embryophyta</taxon>
        <taxon>Tracheophyta</taxon>
        <taxon>Spermatophyta</taxon>
        <taxon>Magnoliopsida</taxon>
        <taxon>eudicotyledons</taxon>
        <taxon>Gunneridae</taxon>
        <taxon>Pentapetalae</taxon>
        <taxon>asterids</taxon>
        <taxon>lamiids</taxon>
        <taxon>Solanales</taxon>
        <taxon>Solanaceae</taxon>
        <taxon>Solanoideae</taxon>
        <taxon>Solaneae</taxon>
        <taxon>Solanum</taxon>
    </lineage>
</organism>
<dbReference type="Proteomes" id="UP001234989">
    <property type="component" value="Chromosome 3"/>
</dbReference>
<dbReference type="EMBL" id="CP133614">
    <property type="protein sequence ID" value="WMV19520.1"/>
    <property type="molecule type" value="Genomic_DNA"/>
</dbReference>
<name>A0AAF0QC59_SOLVR</name>
<proteinExistence type="predicted"/>